<comment type="caution">
    <text evidence="1">The sequence shown here is derived from an EMBL/GenBank/DDBJ whole genome shotgun (WGS) entry which is preliminary data.</text>
</comment>
<evidence type="ECO:0000313" key="1">
    <source>
        <dbReference type="EMBL" id="ORD99080.1"/>
    </source>
</evidence>
<name>A0A1X0QH20_9MICR</name>
<organism evidence="1 2">
    <name type="scientific">Hepatospora eriocheir</name>
    <dbReference type="NCBI Taxonomy" id="1081669"/>
    <lineage>
        <taxon>Eukaryota</taxon>
        <taxon>Fungi</taxon>
        <taxon>Fungi incertae sedis</taxon>
        <taxon>Microsporidia</taxon>
        <taxon>Hepatosporidae</taxon>
        <taxon>Hepatospora</taxon>
    </lineage>
</organism>
<dbReference type="VEuPathDB" id="MicrosporidiaDB:HERIO_1853"/>
<proteinExistence type="predicted"/>
<dbReference type="AlphaFoldDB" id="A0A1X0QH20"/>
<reference evidence="1 2" key="1">
    <citation type="journal article" date="2017" name="Environ. Microbiol.">
        <title>Decay of the glycolytic pathway and adaptation to intranuclear parasitism within Enterocytozoonidae microsporidia.</title>
        <authorList>
            <person name="Wiredu Boakye D."/>
            <person name="Jaroenlak P."/>
            <person name="Prachumwat A."/>
            <person name="Williams T.A."/>
            <person name="Bateman K.S."/>
            <person name="Itsathitphaisarn O."/>
            <person name="Sritunyalucksana K."/>
            <person name="Paszkiewicz K.H."/>
            <person name="Moore K.A."/>
            <person name="Stentiford G.D."/>
            <person name="Williams B.A."/>
        </authorList>
    </citation>
    <scope>NUCLEOTIDE SEQUENCE [LARGE SCALE GENOMIC DNA]</scope>
    <source>
        <strain evidence="2">canceri</strain>
    </source>
</reference>
<protein>
    <submittedName>
        <fullName evidence="1">Uncharacterized protein</fullName>
    </submittedName>
</protein>
<evidence type="ECO:0000313" key="2">
    <source>
        <dbReference type="Proteomes" id="UP000192501"/>
    </source>
</evidence>
<dbReference type="VEuPathDB" id="MicrosporidiaDB:A0H76_1434"/>
<accession>A0A1X0QH20</accession>
<gene>
    <name evidence="1" type="ORF">A0H76_1434</name>
</gene>
<dbReference type="Proteomes" id="UP000192501">
    <property type="component" value="Unassembled WGS sequence"/>
</dbReference>
<dbReference type="EMBL" id="LTAI01000305">
    <property type="protein sequence ID" value="ORD99080.1"/>
    <property type="molecule type" value="Genomic_DNA"/>
</dbReference>
<sequence length="271" mass="31321">MMSKVMNVNIKNTNFPINSDINTENIISNINLEIPPDISSNFKSKINDSKPTKTYLRTQYDKPKITNSISCNEYDILIVTKDESFKFIPFVSVVHKTIDKGTTTTERLEEYVHNYDTSLLSKNKRHFIILTKNHSLIIQKLMLEKDEYVTKHHFVLDKYLFISTALIESEEKSTDGSLILYEMISIMADPKAPYKDKKLKFVCDIRTKASIKDFDIIYKIADKTFYTFEDLSICACVSTKINFYEVSHSGFTIVGRNESKLMTSTVKILRI</sequence>